<sequence>MLLPKDILPENSIYFYGALVLKYLNANELEKTDIITLYHRIKKESDISMISFSLALDWLYLINTVEIDSEGVVNLCT</sequence>
<accession>A0ABS6T9M6</accession>
<dbReference type="Proteomes" id="UP000774130">
    <property type="component" value="Unassembled WGS sequence"/>
</dbReference>
<name>A0ABS6T9M6_9ENTE</name>
<keyword evidence="2" id="KW-1185">Reference proteome</keyword>
<reference evidence="1 2" key="1">
    <citation type="submission" date="2021-06" db="EMBL/GenBank/DDBJ databases">
        <title>Enterococcus alishanensis sp. nov., a novel lactic acid bacterium isolated from fresh coffee beans.</title>
        <authorList>
            <person name="Chen Y.-S."/>
        </authorList>
    </citation>
    <scope>NUCLEOTIDE SEQUENCE [LARGE SCALE GENOMIC DNA]</scope>
    <source>
        <strain evidence="1 2">ALS3</strain>
    </source>
</reference>
<dbReference type="EMBL" id="JAHUZB010000001">
    <property type="protein sequence ID" value="MBV7389603.1"/>
    <property type="molecule type" value="Genomic_DNA"/>
</dbReference>
<evidence type="ECO:0000313" key="1">
    <source>
        <dbReference type="EMBL" id="MBV7389603.1"/>
    </source>
</evidence>
<evidence type="ECO:0000313" key="2">
    <source>
        <dbReference type="Proteomes" id="UP000774130"/>
    </source>
</evidence>
<dbReference type="RefSeq" id="WP_218324658.1">
    <property type="nucleotide sequence ID" value="NZ_JAHUZB010000001.1"/>
</dbReference>
<proteinExistence type="predicted"/>
<dbReference type="Pfam" id="PF20293">
    <property type="entry name" value="MC6"/>
    <property type="match status" value="1"/>
</dbReference>
<dbReference type="InterPro" id="IPR046897">
    <property type="entry name" value="ABC-3C_MC6"/>
</dbReference>
<protein>
    <submittedName>
        <fullName evidence="1">Uncharacterized protein</fullName>
    </submittedName>
</protein>
<comment type="caution">
    <text evidence="1">The sequence shown here is derived from an EMBL/GenBank/DDBJ whole genome shotgun (WGS) entry which is preliminary data.</text>
</comment>
<organism evidence="1 2">
    <name type="scientific">Enterococcus alishanensis</name>
    <dbReference type="NCBI Taxonomy" id="1303817"/>
    <lineage>
        <taxon>Bacteria</taxon>
        <taxon>Bacillati</taxon>
        <taxon>Bacillota</taxon>
        <taxon>Bacilli</taxon>
        <taxon>Lactobacillales</taxon>
        <taxon>Enterococcaceae</taxon>
        <taxon>Enterococcus</taxon>
    </lineage>
</organism>
<gene>
    <name evidence="1" type="ORF">KUA55_02855</name>
</gene>